<dbReference type="RefSeq" id="WP_055086814.1">
    <property type="nucleotide sequence ID" value="NZ_CXSU01000012.1"/>
</dbReference>
<keyword evidence="2" id="KW-1185">Reference proteome</keyword>
<dbReference type="Gene3D" id="1.20.58.320">
    <property type="entry name" value="TPR-like"/>
    <property type="match status" value="1"/>
</dbReference>
<name>A0A0M6YNF9_9RHOB</name>
<dbReference type="InterPro" id="IPR011990">
    <property type="entry name" value="TPR-like_helical_dom_sf"/>
</dbReference>
<protein>
    <recommendedName>
        <fullName evidence="3">DUF924 domain-containing protein</fullName>
    </recommendedName>
</protein>
<evidence type="ECO:0000313" key="1">
    <source>
        <dbReference type="EMBL" id="CTQ51063.1"/>
    </source>
</evidence>
<accession>A0A0M6YNF9</accession>
<dbReference type="EMBL" id="CXSU01000012">
    <property type="protein sequence ID" value="CTQ51063.1"/>
    <property type="molecule type" value="Genomic_DNA"/>
</dbReference>
<reference evidence="1 2" key="1">
    <citation type="submission" date="2015-07" db="EMBL/GenBank/DDBJ databases">
        <authorList>
            <person name="Noorani M."/>
        </authorList>
    </citation>
    <scope>NUCLEOTIDE SEQUENCE [LARGE SCALE GENOMIC DNA]</scope>
    <source>
        <strain evidence="1 2">CECT 7802</strain>
    </source>
</reference>
<dbReference type="SUPFAM" id="SSF48452">
    <property type="entry name" value="TPR-like"/>
    <property type="match status" value="1"/>
</dbReference>
<gene>
    <name evidence="1" type="ORF">JDO7802_03101</name>
</gene>
<dbReference type="OrthoDB" id="7593450at2"/>
<evidence type="ECO:0000313" key="2">
    <source>
        <dbReference type="Proteomes" id="UP000049222"/>
    </source>
</evidence>
<dbReference type="STRING" id="420998.JDO7802_03101"/>
<dbReference type="Gene3D" id="1.25.40.10">
    <property type="entry name" value="Tetratricopeptide repeat domain"/>
    <property type="match status" value="1"/>
</dbReference>
<organism evidence="1 2">
    <name type="scientific">Jannaschia donghaensis</name>
    <dbReference type="NCBI Taxonomy" id="420998"/>
    <lineage>
        <taxon>Bacteria</taxon>
        <taxon>Pseudomonadati</taxon>
        <taxon>Pseudomonadota</taxon>
        <taxon>Alphaproteobacteria</taxon>
        <taxon>Rhodobacterales</taxon>
        <taxon>Roseobacteraceae</taxon>
        <taxon>Jannaschia</taxon>
    </lineage>
</organism>
<sequence length="191" mass="21809">MTTRTPQDVIGFWTEELSPDDWYRQDDALDDRIRDGFFDTWQVAHDLYRTWGATARGTLALLILTDQMSRNMMRGQARAFSTDGLARAATKAALVRGFDLAIDDPVRQFFYLPLEHSETMQDQDRAVRLILMRMDAPETLLHARAHRHIIRTFGRFPFRNAVLGRTSTSAEQAFLDGGAYGAVLRELRAEG</sequence>
<dbReference type="InterPro" id="IPR010323">
    <property type="entry name" value="DUF924"/>
</dbReference>
<dbReference type="Proteomes" id="UP000049222">
    <property type="component" value="Unassembled WGS sequence"/>
</dbReference>
<proteinExistence type="predicted"/>
<dbReference type="Pfam" id="PF06041">
    <property type="entry name" value="DUF924"/>
    <property type="match status" value="1"/>
</dbReference>
<dbReference type="AlphaFoldDB" id="A0A0M6YNF9"/>
<evidence type="ECO:0008006" key="3">
    <source>
        <dbReference type="Google" id="ProtNLM"/>
    </source>
</evidence>